<dbReference type="Proteomes" id="UP000023152">
    <property type="component" value="Unassembled WGS sequence"/>
</dbReference>
<organism evidence="8 9">
    <name type="scientific">Reticulomyxa filosa</name>
    <dbReference type="NCBI Taxonomy" id="46433"/>
    <lineage>
        <taxon>Eukaryota</taxon>
        <taxon>Sar</taxon>
        <taxon>Rhizaria</taxon>
        <taxon>Retaria</taxon>
        <taxon>Foraminifera</taxon>
        <taxon>Monothalamids</taxon>
        <taxon>Reticulomyxidae</taxon>
        <taxon>Reticulomyxa</taxon>
    </lineage>
</organism>
<keyword evidence="9" id="KW-1185">Reference proteome</keyword>
<gene>
    <name evidence="8" type="ORF">RFI_10557</name>
</gene>
<dbReference type="GO" id="GO:0016020">
    <property type="term" value="C:membrane"/>
    <property type="evidence" value="ECO:0007669"/>
    <property type="project" value="UniProtKB-SubCell"/>
</dbReference>
<feature type="transmembrane region" description="Helical" evidence="7">
    <location>
        <begin position="88"/>
        <end position="109"/>
    </location>
</feature>
<evidence type="ECO:0000256" key="4">
    <source>
        <dbReference type="ARBA" id="ARBA00022989"/>
    </source>
</evidence>
<dbReference type="PANTHER" id="PTHR19432:SF35">
    <property type="entry name" value="SOLUTE CARRIER FAMILY 45 MEMBER 3 ISOFORM X1"/>
    <property type="match status" value="1"/>
</dbReference>
<evidence type="ECO:0000256" key="7">
    <source>
        <dbReference type="SAM" id="Phobius"/>
    </source>
</evidence>
<dbReference type="GO" id="GO:0008506">
    <property type="term" value="F:sucrose:proton symporter activity"/>
    <property type="evidence" value="ECO:0007669"/>
    <property type="project" value="TreeGrafter"/>
</dbReference>
<evidence type="ECO:0000256" key="3">
    <source>
        <dbReference type="ARBA" id="ARBA00022692"/>
    </source>
</evidence>
<feature type="region of interest" description="Disordered" evidence="6">
    <location>
        <begin position="186"/>
        <end position="205"/>
    </location>
</feature>
<evidence type="ECO:0000313" key="9">
    <source>
        <dbReference type="Proteomes" id="UP000023152"/>
    </source>
</evidence>
<dbReference type="InterPro" id="IPR036259">
    <property type="entry name" value="MFS_trans_sf"/>
</dbReference>
<comment type="subcellular location">
    <subcellularLocation>
        <location evidence="1">Membrane</location>
        <topology evidence="1">Multi-pass membrane protein</topology>
    </subcellularLocation>
</comment>
<keyword evidence="2" id="KW-0813">Transport</keyword>
<reference evidence="8 9" key="1">
    <citation type="journal article" date="2013" name="Curr. Biol.">
        <title>The Genome of the Foraminiferan Reticulomyxa filosa.</title>
        <authorList>
            <person name="Glockner G."/>
            <person name="Hulsmann N."/>
            <person name="Schleicher M."/>
            <person name="Noegel A.A."/>
            <person name="Eichinger L."/>
            <person name="Gallinger C."/>
            <person name="Pawlowski J."/>
            <person name="Sierra R."/>
            <person name="Euteneuer U."/>
            <person name="Pillet L."/>
            <person name="Moustafa A."/>
            <person name="Platzer M."/>
            <person name="Groth M."/>
            <person name="Szafranski K."/>
            <person name="Schliwa M."/>
        </authorList>
    </citation>
    <scope>NUCLEOTIDE SEQUENCE [LARGE SCALE GENOMIC DNA]</scope>
</reference>
<sequence>MLPIFSFLILYYPLQSIVCHTKKKKKKKKVLTRPLQALLWEVTIGNTQSYVETLRTWTVVQGLSRMLGYAVVGIWLEWDIFGDRLSNIIWIFTIGSVIVLLSACICLSLSPNPSEIAYYYEDIPTLETLTHTHEASKKYATGITFLKSIDDDPDQYSDAEIKNLLLKKDAVGSHLTQTPEDEELVDVAPPSHTNESEYQEIGLDDITPVREHSQAEAEEEEPQDEFYKDYMNSSSLTAVYLLWASHIFGWITMCSVVLFWTSFCAIDVYNGGPKADTNSDSFHDFESGLTFGVFGLLLMALVQINASLLFDSLHSISNTRSLFLVGQFCLHFIG</sequence>
<accession>X6NMF1</accession>
<evidence type="ECO:0000256" key="2">
    <source>
        <dbReference type="ARBA" id="ARBA00022448"/>
    </source>
</evidence>
<protein>
    <submittedName>
        <fullName evidence="8">Uncharacterized protein</fullName>
    </submittedName>
</protein>
<dbReference type="SUPFAM" id="SSF103473">
    <property type="entry name" value="MFS general substrate transporter"/>
    <property type="match status" value="1"/>
</dbReference>
<dbReference type="PANTHER" id="PTHR19432">
    <property type="entry name" value="SUGAR TRANSPORTER"/>
    <property type="match status" value="1"/>
</dbReference>
<evidence type="ECO:0000313" key="8">
    <source>
        <dbReference type="EMBL" id="ETO26577.1"/>
    </source>
</evidence>
<feature type="transmembrane region" description="Helical" evidence="7">
    <location>
        <begin position="289"/>
        <end position="310"/>
    </location>
</feature>
<dbReference type="AlphaFoldDB" id="X6NMF1"/>
<proteinExistence type="predicted"/>
<feature type="transmembrane region" description="Helical" evidence="7">
    <location>
        <begin position="57"/>
        <end position="76"/>
    </location>
</feature>
<evidence type="ECO:0000256" key="5">
    <source>
        <dbReference type="ARBA" id="ARBA00023136"/>
    </source>
</evidence>
<dbReference type="EMBL" id="ASPP01007765">
    <property type="protein sequence ID" value="ETO26577.1"/>
    <property type="molecule type" value="Genomic_DNA"/>
</dbReference>
<keyword evidence="5 7" id="KW-0472">Membrane</keyword>
<feature type="transmembrane region" description="Helical" evidence="7">
    <location>
        <begin position="238"/>
        <end position="269"/>
    </location>
</feature>
<keyword evidence="4 7" id="KW-1133">Transmembrane helix</keyword>
<evidence type="ECO:0000256" key="6">
    <source>
        <dbReference type="SAM" id="MobiDB-lite"/>
    </source>
</evidence>
<name>X6NMF1_RETFI</name>
<evidence type="ECO:0000256" key="1">
    <source>
        <dbReference type="ARBA" id="ARBA00004141"/>
    </source>
</evidence>
<comment type="caution">
    <text evidence="8">The sequence shown here is derived from an EMBL/GenBank/DDBJ whole genome shotgun (WGS) entry which is preliminary data.</text>
</comment>
<keyword evidence="3 7" id="KW-0812">Transmembrane</keyword>
<dbReference type="OrthoDB" id="28755at2759"/>